<sequence length="100" mass="10300">MPTISSFQSVSETVGTAKDVSIRKKSALGVMSGESPGVLSAGSTGSAGNGFTALGKIDLIFSICSPVFCVSNFAAPDAVIPTALITPTSLKRLRRERKLP</sequence>
<name>A0A6J7VYZ9_9ZZZZ</name>
<protein>
    <submittedName>
        <fullName evidence="1">Unannotated protein</fullName>
    </submittedName>
</protein>
<reference evidence="1" key="1">
    <citation type="submission" date="2020-05" db="EMBL/GenBank/DDBJ databases">
        <authorList>
            <person name="Chiriac C."/>
            <person name="Salcher M."/>
            <person name="Ghai R."/>
            <person name="Kavagutti S V."/>
        </authorList>
    </citation>
    <scope>NUCLEOTIDE SEQUENCE</scope>
</reference>
<dbReference type="AlphaFoldDB" id="A0A6J7VYZ9"/>
<evidence type="ECO:0000313" key="1">
    <source>
        <dbReference type="EMBL" id="CAB5122610.1"/>
    </source>
</evidence>
<gene>
    <name evidence="1" type="ORF">UFOPK4410_01131</name>
</gene>
<dbReference type="EMBL" id="CAFBRV010000149">
    <property type="protein sequence ID" value="CAB5122610.1"/>
    <property type="molecule type" value="Genomic_DNA"/>
</dbReference>
<proteinExistence type="predicted"/>
<organism evidence="1">
    <name type="scientific">freshwater metagenome</name>
    <dbReference type="NCBI Taxonomy" id="449393"/>
    <lineage>
        <taxon>unclassified sequences</taxon>
        <taxon>metagenomes</taxon>
        <taxon>ecological metagenomes</taxon>
    </lineage>
</organism>
<accession>A0A6J7VYZ9</accession>